<evidence type="ECO:0000256" key="7">
    <source>
        <dbReference type="ARBA" id="ARBA00022825"/>
    </source>
</evidence>
<evidence type="ECO:0000256" key="1">
    <source>
        <dbReference type="ARBA" id="ARBA00001242"/>
    </source>
</evidence>
<evidence type="ECO:0000259" key="17">
    <source>
        <dbReference type="Pfam" id="PF00082"/>
    </source>
</evidence>
<feature type="active site" description="Charge relay system" evidence="14">
    <location>
        <position position="1152"/>
    </location>
</feature>
<reference evidence="18" key="1">
    <citation type="journal article" date="2015" name="Genome Announc.">
        <title>Draft Genome Sequence of the Pathogenic Filamentous Fungus Aspergillus udagawae Strain IFM 46973T.</title>
        <authorList>
            <person name="Kusuya Y."/>
            <person name="Takahashi-Nakaguchi A."/>
            <person name="Takahashi H."/>
            <person name="Yaguchi T."/>
        </authorList>
    </citation>
    <scope>NUCLEOTIDE SEQUENCE</scope>
    <source>
        <strain evidence="18">IFM 46973</strain>
    </source>
</reference>
<dbReference type="InterPro" id="IPR050131">
    <property type="entry name" value="Peptidase_S8_subtilisin-like"/>
</dbReference>
<dbReference type="SUPFAM" id="SSF52743">
    <property type="entry name" value="Subtilisin-like"/>
    <property type="match status" value="1"/>
</dbReference>
<evidence type="ECO:0000256" key="15">
    <source>
        <dbReference type="SAM" id="MobiDB-lite"/>
    </source>
</evidence>
<dbReference type="PANTHER" id="PTHR43806:SF58">
    <property type="entry name" value="ALKALINE PROTEASE 1-RELATED"/>
    <property type="match status" value="1"/>
</dbReference>
<comment type="caution">
    <text evidence="18">The sequence shown here is derived from an EMBL/GenBank/DDBJ whole genome shotgun (WGS) entry which is preliminary data.</text>
</comment>
<evidence type="ECO:0000256" key="4">
    <source>
        <dbReference type="ARBA" id="ARBA00019429"/>
    </source>
</evidence>
<proteinExistence type="inferred from homology"/>
<feature type="region of interest" description="Disordered" evidence="15">
    <location>
        <begin position="1490"/>
        <end position="1541"/>
    </location>
</feature>
<dbReference type="GO" id="GO:0006508">
    <property type="term" value="P:proteolysis"/>
    <property type="evidence" value="ECO:0007669"/>
    <property type="project" value="UniProtKB-KW"/>
</dbReference>
<evidence type="ECO:0000256" key="6">
    <source>
        <dbReference type="ARBA" id="ARBA00022729"/>
    </source>
</evidence>
<feature type="region of interest" description="Disordered" evidence="15">
    <location>
        <begin position="765"/>
        <end position="791"/>
    </location>
</feature>
<feature type="active site" description="Charge relay system" evidence="14">
    <location>
        <position position="1360"/>
    </location>
</feature>
<sequence>MKLLAALASALAWGVSLVEAKAVFAHYMVGNTKSLGLIDWRHEMQAAQAAGIDAFVLNMANKDPTNDIALPMAFTAADDIGFQLLFSFDYAGNGPWDKSVVIDMIKGYGAKDTYFKTAGKPFVSTFEGPNNADDWKDIKKETNCFFMPDWSSVGAQPAVHLGDGIADGLFSWDAWPKGPANMTTYPDASYYDFLGSKPYMMPISPWFYTNLPGYEKNWLWRGDDMWFQRWQQAISLDRQPDFIEIISWNDYGESHYIGPLDDRQYEAFDIGRAPFNYVKDMPHDGWRETLPYYISMYKSGTATVTEERLVAWYRVNKNGACSDGGTTGNTANQLQFEYSPNAMMEDRVFYDVLLTSNAQVQVSIGGVVQAGGWDQEPHGGVGVYHGSVPIGTASGQVVVTVKRGGATIATITGASITSSCNGGLNNYNPWVGSARGPPITPVTTTGDLSKLDCVKGFGVLEFIGVCDFACANGYCPSAACTCLKKGVANAPNDTGLAGYPLPGKSGSFAGLCSFDCNHGYCPDLVCGQTPNDGVVLGYSPFLPPACTGGTGAGAFQGLCDFGCHLGFCPIHACTCTSTGILVQTPPKTNVTGYYLDSSTDDYGLCKFACEHGYCPDICGSRPIGDDGNQDKYPTVTLDPAVWTAPTAQCAPPCVLVLPPSSLASPTTISFDPWQTSLEFGWMTTDTVDGTVTTHYTAVTVSTEISIPPVTTDLISFSEVILTTTVDGGVPSIIIPTASVSPPPFVITPTPVADITAAPVARTIRPPPWPWSGPSAMPDPSGTSTTTSTSDPVVVPIVTGPFPATVFPTETASWVRDWLPEPTAIQVDGGDPVPVIPCWVWFIWSCPPNVGGIVLPGFKNPGIYPEGGPPPVGPNPPPGLTLKIPWPQITIGPDRKPTYPDKPDPEEDSCETATASVCTTTLSYGIVAKRAAEGAAPTRAPRIPFEEFRKLTKRAVTTTTSTISFCTQVTGCGASDITTTTAIATTATAIPRVVIPRDPRNVDGIRTTLQQQLGGSALDLFESRTDQLGTMFFFVPAFTSDQTDAIRGHAQVADAYIPKGQLMVRFWGVARNPTSESGPPAGDDDWFMDTLNSTESELQERSILAKRSEIVERNSPDNMVSLSWPPDIGPVPVQGDYRFDSSAGEGTYVYHVDFGAQPSHPEFSDVSFLHPLLPGPYPVSGWMENDPKRHGSLCLSKEVGKTVGIARKATVVATAWDFQKSINEHWLDALAKVHADISTGARGAKSVVNLSISIPQGDLTAAFLEKMALLIREIIKLGAVFVTGSGNSPGSPNGYPALFGDPANPNHIPELIVVGSVLGQGILGQHANADWVTCYAPGYGLRMADSDPASATEYRTTQGTSFASATVAGLAAYFRGLDSTLTTAASVKERILRLAYRRQPQPNHPEGPYQRYIDNVVWNGQKWGRSIVPECSDFSKAKRQSSGGSCPVAFPPQPSPLTFRTGPPQPTCAGAGCGSSCAGFFCPGTPLKQNPDFLDPRNPDSVQNPDSRYYEDWDGTITRTTTTPTKTIPTTTPTPPKSSSVPIGGPCRLTDECEDNCPKPGAVQCESGACTCWAPPPKTAPPHAAMCYDVQQCLNVYTCASGDTMVCEPTDYSNGNGLCQCIKGNPS</sequence>
<dbReference type="GO" id="GO:0051118">
    <property type="term" value="F:glucan endo-1,3-alpha-glucosidase activity"/>
    <property type="evidence" value="ECO:0007669"/>
    <property type="project" value="InterPro"/>
</dbReference>
<feature type="compositionally biased region" description="Low complexity" evidence="15">
    <location>
        <begin position="777"/>
        <end position="791"/>
    </location>
</feature>
<keyword evidence="14" id="KW-0378">Hydrolase</keyword>
<dbReference type="GO" id="GO:0004252">
    <property type="term" value="F:serine-type endopeptidase activity"/>
    <property type="evidence" value="ECO:0007669"/>
    <property type="project" value="UniProtKB-UniRule"/>
</dbReference>
<dbReference type="RefSeq" id="XP_043149488.1">
    <property type="nucleotide sequence ID" value="XM_043293553.1"/>
</dbReference>
<feature type="chain" id="PRO_5034238908" description="Alkaline protease 1" evidence="16">
    <location>
        <begin position="21"/>
        <end position="1626"/>
    </location>
</feature>
<dbReference type="Pfam" id="PF03659">
    <property type="entry name" value="Glyco_hydro_71"/>
    <property type="match status" value="1"/>
</dbReference>
<dbReference type="InterPro" id="IPR005197">
    <property type="entry name" value="Glyco_hydro_71"/>
</dbReference>
<dbReference type="Proteomes" id="UP000036893">
    <property type="component" value="Unassembled WGS sequence"/>
</dbReference>
<evidence type="ECO:0000256" key="9">
    <source>
        <dbReference type="ARBA" id="ARBA00031236"/>
    </source>
</evidence>
<keyword evidence="6 16" id="KW-0732">Signal</keyword>
<dbReference type="GeneID" id="66996165"/>
<feature type="compositionally biased region" description="Low complexity" evidence="15">
    <location>
        <begin position="1515"/>
        <end position="1530"/>
    </location>
</feature>
<organism evidence="18 19">
    <name type="scientific">Aspergillus udagawae</name>
    <dbReference type="NCBI Taxonomy" id="91492"/>
    <lineage>
        <taxon>Eukaryota</taxon>
        <taxon>Fungi</taxon>
        <taxon>Dikarya</taxon>
        <taxon>Ascomycota</taxon>
        <taxon>Pezizomycotina</taxon>
        <taxon>Eurotiomycetes</taxon>
        <taxon>Eurotiomycetidae</taxon>
        <taxon>Eurotiales</taxon>
        <taxon>Aspergillaceae</taxon>
        <taxon>Aspergillus</taxon>
        <taxon>Aspergillus subgen. Fumigati</taxon>
    </lineage>
</organism>
<keyword evidence="7 14" id="KW-0720">Serine protease</keyword>
<dbReference type="PANTHER" id="PTHR43806">
    <property type="entry name" value="PEPTIDASE S8"/>
    <property type="match status" value="1"/>
</dbReference>
<dbReference type="PROSITE" id="PS51892">
    <property type="entry name" value="SUBTILASE"/>
    <property type="match status" value="1"/>
</dbReference>
<evidence type="ECO:0000256" key="5">
    <source>
        <dbReference type="ARBA" id="ARBA00022670"/>
    </source>
</evidence>
<evidence type="ECO:0000256" key="13">
    <source>
        <dbReference type="ARBA" id="ARBA00033459"/>
    </source>
</evidence>
<evidence type="ECO:0000256" key="11">
    <source>
        <dbReference type="ARBA" id="ARBA00031855"/>
    </source>
</evidence>
<dbReference type="Pfam" id="PF00082">
    <property type="entry name" value="Peptidase_S8"/>
    <property type="match status" value="1"/>
</dbReference>
<evidence type="ECO:0000256" key="16">
    <source>
        <dbReference type="SAM" id="SignalP"/>
    </source>
</evidence>
<dbReference type="InterPro" id="IPR000209">
    <property type="entry name" value="Peptidase_S8/S53_dom"/>
</dbReference>
<evidence type="ECO:0000313" key="19">
    <source>
        <dbReference type="Proteomes" id="UP000036893"/>
    </source>
</evidence>
<accession>A0A8E0QVG8</accession>
<dbReference type="CDD" id="cd11577">
    <property type="entry name" value="GH71"/>
    <property type="match status" value="1"/>
</dbReference>
<keyword evidence="8" id="KW-0865">Zymogen</keyword>
<comment type="catalytic activity">
    <reaction evidence="1">
        <text>Hydrolysis of proteins with broad specificity, and of Bz-Arg-OEt &gt; Ac-Tyr-OEt. Does not hydrolyze peptide amides.</text>
        <dbReference type="EC" id="3.4.21.63"/>
    </reaction>
</comment>
<evidence type="ECO:0000256" key="8">
    <source>
        <dbReference type="ARBA" id="ARBA00023145"/>
    </source>
</evidence>
<gene>
    <name evidence="18" type="ORF">Aud_008688</name>
</gene>
<feature type="signal peptide" evidence="16">
    <location>
        <begin position="1"/>
        <end position="20"/>
    </location>
</feature>
<evidence type="ECO:0000256" key="10">
    <source>
        <dbReference type="ARBA" id="ARBA00031429"/>
    </source>
</evidence>
<keyword evidence="5 14" id="KW-0645">Protease</keyword>
<feature type="domain" description="Peptidase S8/S53" evidence="17">
    <location>
        <begin position="1187"/>
        <end position="1400"/>
    </location>
</feature>
<dbReference type="EMBL" id="BBXM02000007">
    <property type="protein sequence ID" value="GIC92222.1"/>
    <property type="molecule type" value="Genomic_DNA"/>
</dbReference>
<evidence type="ECO:0000256" key="2">
    <source>
        <dbReference type="ARBA" id="ARBA00011073"/>
    </source>
</evidence>
<dbReference type="EC" id="3.4.21.63" evidence="3"/>
<name>A0A8E0QVG8_9EURO</name>
<evidence type="ECO:0000256" key="3">
    <source>
        <dbReference type="ARBA" id="ARBA00011951"/>
    </source>
</evidence>
<evidence type="ECO:0000256" key="14">
    <source>
        <dbReference type="PROSITE-ProRule" id="PRU01240"/>
    </source>
</evidence>
<reference evidence="18" key="2">
    <citation type="submission" date="2021-01" db="EMBL/GenBank/DDBJ databases">
        <title>Pan-genome distribution and transcriptional activeness of fungal secondary metabolism genes in Aspergillus section Fumigati.</title>
        <authorList>
            <person name="Takahashi H."/>
            <person name="Umemura M."/>
            <person name="Ninomiya A."/>
            <person name="Kusuya Y."/>
            <person name="Urayama S."/>
            <person name="Shimizu M."/>
            <person name="Watanabe A."/>
            <person name="Kamei K."/>
            <person name="Yaguchi T."/>
            <person name="Hagiwara D."/>
        </authorList>
    </citation>
    <scope>NUCLEOTIDE SEQUENCE</scope>
    <source>
        <strain evidence="18">IFM 46973</strain>
    </source>
</reference>
<dbReference type="InterPro" id="IPR036852">
    <property type="entry name" value="Peptidase_S8/S53_dom_sf"/>
</dbReference>
<comment type="similarity">
    <text evidence="2 14">Belongs to the peptidase S8 family.</text>
</comment>
<protein>
    <recommendedName>
        <fullName evidence="4">Alkaline protease 1</fullName>
        <ecNumber evidence="3">3.4.21.63</ecNumber>
    </recommendedName>
    <alternativeName>
        <fullName evidence="13">Aspergillopeptidase B</fullName>
    </alternativeName>
    <alternativeName>
        <fullName evidence="12">Aspergillus proteinase B</fullName>
    </alternativeName>
    <alternativeName>
        <fullName evidence="11">Elastase</fullName>
    </alternativeName>
    <alternativeName>
        <fullName evidence="10">Elastinolytic serine proteinase</fullName>
    </alternativeName>
    <alternativeName>
        <fullName evidence="9">Oryzin</fullName>
    </alternativeName>
</protein>
<dbReference type="Gene3D" id="3.40.50.200">
    <property type="entry name" value="Peptidase S8/S53 domain"/>
    <property type="match status" value="1"/>
</dbReference>
<feature type="region of interest" description="Disordered" evidence="15">
    <location>
        <begin position="1439"/>
        <end position="1461"/>
    </location>
</feature>
<evidence type="ECO:0000256" key="12">
    <source>
        <dbReference type="ARBA" id="ARBA00033045"/>
    </source>
</evidence>
<evidence type="ECO:0000313" key="18">
    <source>
        <dbReference type="EMBL" id="GIC92222.1"/>
    </source>
</evidence>
<dbReference type="Gene3D" id="3.20.20.80">
    <property type="entry name" value="Glycosidases"/>
    <property type="match status" value="1"/>
</dbReference>
<feature type="active site" description="Charge relay system" evidence="14">
    <location>
        <position position="1189"/>
    </location>
</feature>